<dbReference type="AlphaFoldDB" id="A0A7W8DFN2"/>
<protein>
    <submittedName>
        <fullName evidence="3">Putative membrane protein</fullName>
    </submittedName>
</protein>
<feature type="transmembrane region" description="Helical" evidence="1">
    <location>
        <begin position="12"/>
        <end position="35"/>
    </location>
</feature>
<keyword evidence="4" id="KW-1185">Reference proteome</keyword>
<dbReference type="Pfam" id="PF13828">
    <property type="entry name" value="DUF4190"/>
    <property type="match status" value="1"/>
</dbReference>
<accession>A0A7W8DFN2</accession>
<keyword evidence="1" id="KW-0812">Transmembrane</keyword>
<sequence length="93" mass="9557">MNATPQTSATAVISLIFGILAWTVLPLLGAIVAIVTGHVARSEIRHSQGAVAGDGMAIAGLVLGWLQLLFVFLLVAVVLLFFGGLAFLANLTG</sequence>
<proteinExistence type="predicted"/>
<name>A0A7W8DFN2_9GAMM</name>
<feature type="transmembrane region" description="Helical" evidence="1">
    <location>
        <begin position="56"/>
        <end position="89"/>
    </location>
</feature>
<evidence type="ECO:0000313" key="3">
    <source>
        <dbReference type="EMBL" id="MBB5016593.1"/>
    </source>
</evidence>
<gene>
    <name evidence="3" type="ORF">HNQ58_002514</name>
</gene>
<dbReference type="RefSeq" id="WP_183949257.1">
    <property type="nucleotide sequence ID" value="NZ_JACHHX010000023.1"/>
</dbReference>
<dbReference type="Proteomes" id="UP000519004">
    <property type="component" value="Unassembled WGS sequence"/>
</dbReference>
<evidence type="ECO:0000313" key="4">
    <source>
        <dbReference type="Proteomes" id="UP000519004"/>
    </source>
</evidence>
<evidence type="ECO:0000259" key="2">
    <source>
        <dbReference type="Pfam" id="PF13828"/>
    </source>
</evidence>
<comment type="caution">
    <text evidence="3">The sequence shown here is derived from an EMBL/GenBank/DDBJ whole genome shotgun (WGS) entry which is preliminary data.</text>
</comment>
<evidence type="ECO:0000256" key="1">
    <source>
        <dbReference type="SAM" id="Phobius"/>
    </source>
</evidence>
<organism evidence="3 4">
    <name type="scientific">Rehaibacterium terrae</name>
    <dbReference type="NCBI Taxonomy" id="1341696"/>
    <lineage>
        <taxon>Bacteria</taxon>
        <taxon>Pseudomonadati</taxon>
        <taxon>Pseudomonadota</taxon>
        <taxon>Gammaproteobacteria</taxon>
        <taxon>Lysobacterales</taxon>
        <taxon>Lysobacteraceae</taxon>
        <taxon>Rehaibacterium</taxon>
    </lineage>
</organism>
<reference evidence="3 4" key="1">
    <citation type="submission" date="2020-08" db="EMBL/GenBank/DDBJ databases">
        <title>Genomic Encyclopedia of Type Strains, Phase IV (KMG-IV): sequencing the most valuable type-strain genomes for metagenomic binning, comparative biology and taxonomic classification.</title>
        <authorList>
            <person name="Goeker M."/>
        </authorList>
    </citation>
    <scope>NUCLEOTIDE SEQUENCE [LARGE SCALE GENOMIC DNA]</scope>
    <source>
        <strain evidence="3 4">DSM 25897</strain>
    </source>
</reference>
<keyword evidence="1" id="KW-1133">Transmembrane helix</keyword>
<dbReference type="EMBL" id="JACHHX010000023">
    <property type="protein sequence ID" value="MBB5016593.1"/>
    <property type="molecule type" value="Genomic_DNA"/>
</dbReference>
<keyword evidence="1" id="KW-0472">Membrane</keyword>
<feature type="domain" description="DUF4190" evidence="2">
    <location>
        <begin position="11"/>
        <end position="73"/>
    </location>
</feature>
<dbReference type="InterPro" id="IPR025241">
    <property type="entry name" value="DUF4190"/>
</dbReference>